<dbReference type="OrthoDB" id="3397289at2"/>
<dbReference type="EMBL" id="VIRS01000049">
    <property type="protein sequence ID" value="TQS40020.1"/>
    <property type="molecule type" value="Genomic_DNA"/>
</dbReference>
<comment type="caution">
    <text evidence="1">The sequence shown here is derived from an EMBL/GenBank/DDBJ whole genome shotgun (WGS) entry which is preliminary data.</text>
</comment>
<protein>
    <submittedName>
        <fullName evidence="1">Uncharacterized protein</fullName>
    </submittedName>
</protein>
<dbReference type="InParanoid" id="A0A545AFH5"/>
<dbReference type="AlphaFoldDB" id="A0A545AFH5"/>
<evidence type="ECO:0000313" key="2">
    <source>
        <dbReference type="Proteomes" id="UP000317982"/>
    </source>
</evidence>
<dbReference type="Proteomes" id="UP000317982">
    <property type="component" value="Unassembled WGS sequence"/>
</dbReference>
<evidence type="ECO:0000313" key="1">
    <source>
        <dbReference type="EMBL" id="TQS40020.1"/>
    </source>
</evidence>
<proteinExistence type="predicted"/>
<dbReference type="RefSeq" id="WP_142709561.1">
    <property type="nucleotide sequence ID" value="NZ_VIRS01000049.1"/>
</dbReference>
<accession>A0A545AFH5</accession>
<reference evidence="1 2" key="1">
    <citation type="submission" date="2019-07" db="EMBL/GenBank/DDBJ databases">
        <title>Cryptosporangium phraense sp. nov., isolated from plant litter.</title>
        <authorList>
            <person name="Suriyachadkun C."/>
        </authorList>
    </citation>
    <scope>NUCLEOTIDE SEQUENCE [LARGE SCALE GENOMIC DNA]</scope>
    <source>
        <strain evidence="1 2">A-T 5661</strain>
    </source>
</reference>
<gene>
    <name evidence="1" type="ORF">FL583_36915</name>
</gene>
<organism evidence="1 2">
    <name type="scientific">Cryptosporangium phraense</name>
    <dbReference type="NCBI Taxonomy" id="2593070"/>
    <lineage>
        <taxon>Bacteria</taxon>
        <taxon>Bacillati</taxon>
        <taxon>Actinomycetota</taxon>
        <taxon>Actinomycetes</taxon>
        <taxon>Cryptosporangiales</taxon>
        <taxon>Cryptosporangiaceae</taxon>
        <taxon>Cryptosporangium</taxon>
    </lineage>
</organism>
<sequence>MKLLDRLFRRDVPPVMPPLEDDDRVVAWANTAEAVAVASVRALWLPALKGSDGEEWQRLGWAEIHKAAWRDGALVVTPGVEIEPGVVADGRVRRLRLPEPRDLPNEVRTRVTRSVAYTQHHDLATGGGVRVLARSVPGRDGLTWQLRFDNPSDRELPAARAEAEGLLAEARAARV</sequence>
<name>A0A545AFH5_9ACTN</name>
<keyword evidence="2" id="KW-1185">Reference proteome</keyword>